<dbReference type="PROSITE" id="PS50977">
    <property type="entry name" value="HTH_TETR_2"/>
    <property type="match status" value="1"/>
</dbReference>
<keyword evidence="3" id="KW-0804">Transcription</keyword>
<feature type="DNA-binding region" description="H-T-H motif" evidence="4">
    <location>
        <begin position="41"/>
        <end position="60"/>
    </location>
</feature>
<dbReference type="PRINTS" id="PR00455">
    <property type="entry name" value="HTHTETR"/>
</dbReference>
<dbReference type="Pfam" id="PF00440">
    <property type="entry name" value="TetR_N"/>
    <property type="match status" value="1"/>
</dbReference>
<dbReference type="RefSeq" id="WP_251777141.1">
    <property type="nucleotide sequence ID" value="NZ_JAMKFE010000003.1"/>
</dbReference>
<dbReference type="Gene3D" id="1.10.357.10">
    <property type="entry name" value="Tetracycline Repressor, domain 2"/>
    <property type="match status" value="1"/>
</dbReference>
<name>A0ABT0YKQ9_9BURK</name>
<evidence type="ECO:0000256" key="4">
    <source>
        <dbReference type="PROSITE-ProRule" id="PRU00335"/>
    </source>
</evidence>
<sequence>MPKKPPPSPAARTAYHHGALRSSLIDATEALLAERGLEGFSLREVARRSGVSPAAPAHHFGDADGLLTVVATLAFDGLTEALAAGNARGGSDPVARLREQGVGYVRFALRHPGRFGLMFRAGNHGDDAELQRSGHAAFAMLENGVRDLLGVPPDQPLTAPQHAVLMSIWSTVHGFAHLTLAGQLHHTRCDLSLEASVDAVVGPMLQQQLEGLQAVMEGTGKQRAR</sequence>
<evidence type="ECO:0000256" key="1">
    <source>
        <dbReference type="ARBA" id="ARBA00023015"/>
    </source>
</evidence>
<organism evidence="6 7">
    <name type="scientific">Caldimonas mangrovi</name>
    <dbReference type="NCBI Taxonomy" id="2944811"/>
    <lineage>
        <taxon>Bacteria</taxon>
        <taxon>Pseudomonadati</taxon>
        <taxon>Pseudomonadota</taxon>
        <taxon>Betaproteobacteria</taxon>
        <taxon>Burkholderiales</taxon>
        <taxon>Sphaerotilaceae</taxon>
        <taxon>Caldimonas</taxon>
    </lineage>
</organism>
<dbReference type="InterPro" id="IPR036271">
    <property type="entry name" value="Tet_transcr_reg_TetR-rel_C_sf"/>
</dbReference>
<dbReference type="EMBL" id="JAMKFE010000003">
    <property type="protein sequence ID" value="MCM5678949.1"/>
    <property type="molecule type" value="Genomic_DNA"/>
</dbReference>
<dbReference type="InterPro" id="IPR050109">
    <property type="entry name" value="HTH-type_TetR-like_transc_reg"/>
</dbReference>
<keyword evidence="2 4" id="KW-0238">DNA-binding</keyword>
<dbReference type="Proteomes" id="UP001165541">
    <property type="component" value="Unassembled WGS sequence"/>
</dbReference>
<keyword evidence="1" id="KW-0805">Transcription regulation</keyword>
<feature type="domain" description="HTH tetR-type" evidence="5">
    <location>
        <begin position="18"/>
        <end position="78"/>
    </location>
</feature>
<protein>
    <submittedName>
        <fullName evidence="6">TetR/AcrR family transcriptional regulator</fullName>
    </submittedName>
</protein>
<dbReference type="SUPFAM" id="SSF48498">
    <property type="entry name" value="Tetracyclin repressor-like, C-terminal domain"/>
    <property type="match status" value="1"/>
</dbReference>
<evidence type="ECO:0000256" key="3">
    <source>
        <dbReference type="ARBA" id="ARBA00023163"/>
    </source>
</evidence>
<dbReference type="SUPFAM" id="SSF46689">
    <property type="entry name" value="Homeodomain-like"/>
    <property type="match status" value="1"/>
</dbReference>
<dbReference type="PANTHER" id="PTHR30055">
    <property type="entry name" value="HTH-TYPE TRANSCRIPTIONAL REGULATOR RUTR"/>
    <property type="match status" value="1"/>
</dbReference>
<dbReference type="PANTHER" id="PTHR30055:SF220">
    <property type="entry name" value="TETR-FAMILY REGULATORY PROTEIN"/>
    <property type="match status" value="1"/>
</dbReference>
<keyword evidence="7" id="KW-1185">Reference proteome</keyword>
<proteinExistence type="predicted"/>
<evidence type="ECO:0000259" key="5">
    <source>
        <dbReference type="PROSITE" id="PS50977"/>
    </source>
</evidence>
<accession>A0ABT0YKQ9</accession>
<dbReference type="InterPro" id="IPR001647">
    <property type="entry name" value="HTH_TetR"/>
</dbReference>
<gene>
    <name evidence="6" type="ORF">M8A51_05325</name>
</gene>
<reference evidence="6" key="1">
    <citation type="submission" date="2022-05" db="EMBL/GenBank/DDBJ databases">
        <title>Schlegelella sp. nov., isolated from mangrove soil.</title>
        <authorList>
            <person name="Liu Y."/>
            <person name="Ge X."/>
            <person name="Liu W."/>
        </authorList>
    </citation>
    <scope>NUCLEOTIDE SEQUENCE</scope>
    <source>
        <strain evidence="6">S2-27</strain>
    </source>
</reference>
<dbReference type="InterPro" id="IPR025996">
    <property type="entry name" value="MT1864/Rv1816-like_C"/>
</dbReference>
<dbReference type="InterPro" id="IPR009057">
    <property type="entry name" value="Homeodomain-like_sf"/>
</dbReference>
<comment type="caution">
    <text evidence="6">The sequence shown here is derived from an EMBL/GenBank/DDBJ whole genome shotgun (WGS) entry which is preliminary data.</text>
</comment>
<dbReference type="Pfam" id="PF13305">
    <property type="entry name" value="TetR_C_33"/>
    <property type="match status" value="1"/>
</dbReference>
<evidence type="ECO:0000313" key="6">
    <source>
        <dbReference type="EMBL" id="MCM5678949.1"/>
    </source>
</evidence>
<evidence type="ECO:0000256" key="2">
    <source>
        <dbReference type="ARBA" id="ARBA00023125"/>
    </source>
</evidence>
<evidence type="ECO:0000313" key="7">
    <source>
        <dbReference type="Proteomes" id="UP001165541"/>
    </source>
</evidence>